<sequence length="399" mass="42816">MKLSGLPCMEEAGHELCFISHPKSRKEISCDIFGKLQMYRTQNGWEVWRFIKDKDSGNFIITSWTHTHKALSSSRDGGVYTTENKNGSWEKWKISLHPNSRGLRIQSAEHGRSLVFNGHKLSTTDKDCEDTACWHLEPAHRNQFFISVISHDKRLSSTLNDPFTHHNRKSWEKWIVEPRNDHAGQFIIQSLEHGKYLGSCEDGSLVVSGSPHYWTFCTSTHGGVFIQSVEYSGKLSCDKDGRLYTTSEDSGCCESWTLEPIMPATINGKQIWSLVGTGVATITLAIAAPFAVMSAVGAIGFGVEGIVAGSTAAGMMSTSAIASGGGVVVGGTVATLQSIGAAGLSAAGASAAVGAGAVAGGIASLGVVAVTNGLATNEGEIKLNETKRHLPLCSWRLWS</sequence>
<protein>
    <recommendedName>
        <fullName evidence="8">Fascin domain-containing protein</fullName>
    </recommendedName>
</protein>
<keyword evidence="7" id="KW-1185">Reference proteome</keyword>
<evidence type="ECO:0000256" key="3">
    <source>
        <dbReference type="ARBA" id="ARBA00022692"/>
    </source>
</evidence>
<comment type="similarity">
    <text evidence="2">Belongs to the IFI6/IFI27 family.</text>
</comment>
<dbReference type="KEGG" id="fcy:FRACYDRAFT_254447"/>
<dbReference type="Proteomes" id="UP000095751">
    <property type="component" value="Unassembled WGS sequence"/>
</dbReference>
<comment type="subcellular location">
    <subcellularLocation>
        <location evidence="1">Membrane</location>
        <topology evidence="1">Multi-pass membrane protein</topology>
    </subcellularLocation>
</comment>
<evidence type="ECO:0000313" key="6">
    <source>
        <dbReference type="EMBL" id="OEU06432.1"/>
    </source>
</evidence>
<keyword evidence="5" id="KW-0472">Membrane</keyword>
<evidence type="ECO:0000256" key="2">
    <source>
        <dbReference type="ARBA" id="ARBA00007262"/>
    </source>
</evidence>
<keyword evidence="3" id="KW-0812">Transmembrane</keyword>
<name>A0A1E7EKL9_9STRA</name>
<dbReference type="Gene3D" id="2.80.10.50">
    <property type="match status" value="2"/>
</dbReference>
<evidence type="ECO:0000256" key="1">
    <source>
        <dbReference type="ARBA" id="ARBA00004141"/>
    </source>
</evidence>
<accession>A0A1E7EKL9</accession>
<dbReference type="OrthoDB" id="50989at2759"/>
<reference evidence="6 7" key="1">
    <citation type="submission" date="2016-09" db="EMBL/GenBank/DDBJ databases">
        <title>Extensive genetic diversity and differential bi-allelic expression allows diatom success in the polar Southern Ocean.</title>
        <authorList>
            <consortium name="DOE Joint Genome Institute"/>
            <person name="Mock T."/>
            <person name="Otillar R.P."/>
            <person name="Strauss J."/>
            <person name="Dupont C."/>
            <person name="Frickenhaus S."/>
            <person name="Maumus F."/>
            <person name="Mcmullan M."/>
            <person name="Sanges R."/>
            <person name="Schmutz J."/>
            <person name="Toseland A."/>
            <person name="Valas R."/>
            <person name="Veluchamy A."/>
            <person name="Ward B.J."/>
            <person name="Allen A."/>
            <person name="Barry K."/>
            <person name="Falciatore A."/>
            <person name="Ferrante M."/>
            <person name="Fortunato A.E."/>
            <person name="Gloeckner G."/>
            <person name="Gruber A."/>
            <person name="Hipkin R."/>
            <person name="Janech M."/>
            <person name="Kroth P."/>
            <person name="Leese F."/>
            <person name="Lindquist E."/>
            <person name="Lyon B.R."/>
            <person name="Martin J."/>
            <person name="Mayer C."/>
            <person name="Parker M."/>
            <person name="Quesneville H."/>
            <person name="Raymond J."/>
            <person name="Uhlig C."/>
            <person name="Valentin K.U."/>
            <person name="Worden A.Z."/>
            <person name="Armbrust E.V."/>
            <person name="Bowler C."/>
            <person name="Green B."/>
            <person name="Moulton V."/>
            <person name="Van Oosterhout C."/>
            <person name="Grigoriev I."/>
        </authorList>
    </citation>
    <scope>NUCLEOTIDE SEQUENCE [LARGE SCALE GENOMIC DNA]</scope>
    <source>
        <strain evidence="6 7">CCMP1102</strain>
    </source>
</reference>
<organism evidence="6 7">
    <name type="scientific">Fragilariopsis cylindrus CCMP1102</name>
    <dbReference type="NCBI Taxonomy" id="635003"/>
    <lineage>
        <taxon>Eukaryota</taxon>
        <taxon>Sar</taxon>
        <taxon>Stramenopiles</taxon>
        <taxon>Ochrophyta</taxon>
        <taxon>Bacillariophyta</taxon>
        <taxon>Bacillariophyceae</taxon>
        <taxon>Bacillariophycidae</taxon>
        <taxon>Bacillariales</taxon>
        <taxon>Bacillariaceae</taxon>
        <taxon>Fragilariopsis</taxon>
    </lineage>
</organism>
<evidence type="ECO:0008006" key="8">
    <source>
        <dbReference type="Google" id="ProtNLM"/>
    </source>
</evidence>
<evidence type="ECO:0000256" key="4">
    <source>
        <dbReference type="ARBA" id="ARBA00022989"/>
    </source>
</evidence>
<dbReference type="InParanoid" id="A0A1E7EKL9"/>
<dbReference type="EMBL" id="KV784408">
    <property type="protein sequence ID" value="OEU06432.1"/>
    <property type="molecule type" value="Genomic_DNA"/>
</dbReference>
<keyword evidence="4" id="KW-1133">Transmembrane helix</keyword>
<dbReference type="InterPro" id="IPR008999">
    <property type="entry name" value="Actin-crosslinking"/>
</dbReference>
<dbReference type="InterPro" id="IPR009311">
    <property type="entry name" value="IFI6/IFI27-like"/>
</dbReference>
<evidence type="ECO:0000256" key="5">
    <source>
        <dbReference type="ARBA" id="ARBA00023136"/>
    </source>
</evidence>
<dbReference type="PANTHER" id="PTHR16932">
    <property type="entry name" value="INTERFERON ALPHA-INDUCIBLE PROTEIN 27"/>
    <property type="match status" value="1"/>
</dbReference>
<dbReference type="SUPFAM" id="SSF50405">
    <property type="entry name" value="Actin-crosslinking proteins"/>
    <property type="match status" value="2"/>
</dbReference>
<dbReference type="InterPro" id="IPR038213">
    <property type="entry name" value="IFI6/IFI27-like_sf"/>
</dbReference>
<evidence type="ECO:0000313" key="7">
    <source>
        <dbReference type="Proteomes" id="UP000095751"/>
    </source>
</evidence>
<dbReference type="PANTHER" id="PTHR16932:SF18">
    <property type="entry name" value="INTERFERON, ALPHA-INDUCIBLE PROTEIN 27-LIKE 2"/>
    <property type="match status" value="1"/>
</dbReference>
<dbReference type="AlphaFoldDB" id="A0A1E7EKL9"/>
<dbReference type="Gene3D" id="6.10.110.10">
    <property type="match status" value="1"/>
</dbReference>
<proteinExistence type="inferred from homology"/>
<dbReference type="Pfam" id="PF06140">
    <property type="entry name" value="Ifi-6-16"/>
    <property type="match status" value="1"/>
</dbReference>
<dbReference type="GO" id="GO:0016020">
    <property type="term" value="C:membrane"/>
    <property type="evidence" value="ECO:0007669"/>
    <property type="project" value="UniProtKB-SubCell"/>
</dbReference>
<gene>
    <name evidence="6" type="ORF">FRACYDRAFT_254447</name>
</gene>